<dbReference type="Proteomes" id="UP000490980">
    <property type="component" value="Unassembled WGS sequence"/>
</dbReference>
<evidence type="ECO:0000313" key="6">
    <source>
        <dbReference type="EMBL" id="NII06743.1"/>
    </source>
</evidence>
<dbReference type="CDD" id="cd17535">
    <property type="entry name" value="REC_NarL-like"/>
    <property type="match status" value="1"/>
</dbReference>
<evidence type="ECO:0000256" key="3">
    <source>
        <dbReference type="PROSITE-ProRule" id="PRU00169"/>
    </source>
</evidence>
<dbReference type="InterPro" id="IPR011006">
    <property type="entry name" value="CheY-like_superfamily"/>
</dbReference>
<evidence type="ECO:0000256" key="1">
    <source>
        <dbReference type="ARBA" id="ARBA00022553"/>
    </source>
</evidence>
<dbReference type="AlphaFoldDB" id="A0A7X5UAL4"/>
<dbReference type="Gene3D" id="3.40.50.2300">
    <property type="match status" value="1"/>
</dbReference>
<keyword evidence="2" id="KW-0238">DNA-binding</keyword>
<dbReference type="Gene3D" id="1.10.10.10">
    <property type="entry name" value="Winged helix-like DNA-binding domain superfamily/Winged helix DNA-binding domain"/>
    <property type="match status" value="1"/>
</dbReference>
<dbReference type="EMBL" id="JAARLZ010000005">
    <property type="protein sequence ID" value="NII06743.1"/>
    <property type="molecule type" value="Genomic_DNA"/>
</dbReference>
<dbReference type="RefSeq" id="WP_166948012.1">
    <property type="nucleotide sequence ID" value="NZ_JAARLZ010000005.1"/>
</dbReference>
<dbReference type="PROSITE" id="PS50110">
    <property type="entry name" value="RESPONSE_REGULATORY"/>
    <property type="match status" value="1"/>
</dbReference>
<dbReference type="InterPro" id="IPR058245">
    <property type="entry name" value="NreC/VraR/RcsB-like_REC"/>
</dbReference>
<gene>
    <name evidence="6" type="ORF">HBF25_10135</name>
</gene>
<accession>A0A7X5UAL4</accession>
<organism evidence="6 7">
    <name type="scientific">Luteibacter anthropi</name>
    <dbReference type="NCBI Taxonomy" id="564369"/>
    <lineage>
        <taxon>Bacteria</taxon>
        <taxon>Pseudomonadati</taxon>
        <taxon>Pseudomonadota</taxon>
        <taxon>Gammaproteobacteria</taxon>
        <taxon>Lysobacterales</taxon>
        <taxon>Rhodanobacteraceae</taxon>
        <taxon>Luteibacter</taxon>
    </lineage>
</organism>
<dbReference type="SMART" id="SM00421">
    <property type="entry name" value="HTH_LUXR"/>
    <property type="match status" value="1"/>
</dbReference>
<feature type="modified residue" description="4-aspartylphosphate" evidence="3">
    <location>
        <position position="55"/>
    </location>
</feature>
<reference evidence="6 7" key="1">
    <citation type="submission" date="2020-03" db="EMBL/GenBank/DDBJ databases">
        <authorList>
            <person name="Lai Q."/>
        </authorList>
    </citation>
    <scope>NUCLEOTIDE SEQUENCE [LARGE SCALE GENOMIC DNA]</scope>
    <source>
        <strain evidence="6 7">CCUG 25036</strain>
    </source>
</reference>
<feature type="domain" description="Response regulatory" evidence="5">
    <location>
        <begin position="4"/>
        <end position="122"/>
    </location>
</feature>
<name>A0A7X5UAL4_9GAMM</name>
<dbReference type="PANTHER" id="PTHR43214:SF17">
    <property type="entry name" value="TRANSCRIPTIONAL REGULATORY PROTEIN RCSB"/>
    <property type="match status" value="1"/>
</dbReference>
<evidence type="ECO:0000259" key="5">
    <source>
        <dbReference type="PROSITE" id="PS50110"/>
    </source>
</evidence>
<dbReference type="PRINTS" id="PR00038">
    <property type="entry name" value="HTHLUXR"/>
</dbReference>
<sequence>MAYRVIVADDHPVVLKGIALALARNDLACVVGEAQTPEALLEVLDSVPCDALITDFSMPGDGEDGFALLAEIGRRHPDLPVMVITTRVNPALYREILASGVRGLVGKAGDAREIPEALYRIMNRRNHTYVGSSVRAVLEQRYELPRGKPGTFSSLSPREVEILKMFAAGNSVTDIARATGRGLSTVSQQKSSAMRKLRLDSDAEVFEYIDHLRLQS</sequence>
<proteinExistence type="predicted"/>
<dbReference type="Pfam" id="PF00196">
    <property type="entry name" value="GerE"/>
    <property type="match status" value="1"/>
</dbReference>
<dbReference type="PANTHER" id="PTHR43214">
    <property type="entry name" value="TWO-COMPONENT RESPONSE REGULATOR"/>
    <property type="match status" value="1"/>
</dbReference>
<feature type="domain" description="HTH luxR-type" evidence="4">
    <location>
        <begin position="148"/>
        <end position="213"/>
    </location>
</feature>
<dbReference type="Pfam" id="PF00072">
    <property type="entry name" value="Response_reg"/>
    <property type="match status" value="1"/>
</dbReference>
<evidence type="ECO:0000259" key="4">
    <source>
        <dbReference type="PROSITE" id="PS50043"/>
    </source>
</evidence>
<keyword evidence="1 3" id="KW-0597">Phosphoprotein</keyword>
<dbReference type="GO" id="GO:0003677">
    <property type="term" value="F:DNA binding"/>
    <property type="evidence" value="ECO:0007669"/>
    <property type="project" value="UniProtKB-KW"/>
</dbReference>
<dbReference type="SMART" id="SM00448">
    <property type="entry name" value="REC"/>
    <property type="match status" value="1"/>
</dbReference>
<dbReference type="GO" id="GO:0000160">
    <property type="term" value="P:phosphorelay signal transduction system"/>
    <property type="evidence" value="ECO:0007669"/>
    <property type="project" value="InterPro"/>
</dbReference>
<protein>
    <submittedName>
        <fullName evidence="6">Response regulator transcription factor</fullName>
    </submittedName>
</protein>
<dbReference type="InterPro" id="IPR039420">
    <property type="entry name" value="WalR-like"/>
</dbReference>
<dbReference type="InterPro" id="IPR001789">
    <property type="entry name" value="Sig_transdc_resp-reg_receiver"/>
</dbReference>
<dbReference type="InterPro" id="IPR036388">
    <property type="entry name" value="WH-like_DNA-bd_sf"/>
</dbReference>
<evidence type="ECO:0000313" key="7">
    <source>
        <dbReference type="Proteomes" id="UP000490980"/>
    </source>
</evidence>
<dbReference type="SUPFAM" id="SSF52172">
    <property type="entry name" value="CheY-like"/>
    <property type="match status" value="1"/>
</dbReference>
<comment type="caution">
    <text evidence="6">The sequence shown here is derived from an EMBL/GenBank/DDBJ whole genome shotgun (WGS) entry which is preliminary data.</text>
</comment>
<dbReference type="GO" id="GO:0006355">
    <property type="term" value="P:regulation of DNA-templated transcription"/>
    <property type="evidence" value="ECO:0007669"/>
    <property type="project" value="InterPro"/>
</dbReference>
<dbReference type="InterPro" id="IPR000792">
    <property type="entry name" value="Tscrpt_reg_LuxR_C"/>
</dbReference>
<dbReference type="PROSITE" id="PS00622">
    <property type="entry name" value="HTH_LUXR_1"/>
    <property type="match status" value="1"/>
</dbReference>
<dbReference type="InterPro" id="IPR016032">
    <property type="entry name" value="Sig_transdc_resp-reg_C-effctor"/>
</dbReference>
<dbReference type="PROSITE" id="PS50043">
    <property type="entry name" value="HTH_LUXR_2"/>
    <property type="match status" value="1"/>
</dbReference>
<dbReference type="SUPFAM" id="SSF46894">
    <property type="entry name" value="C-terminal effector domain of the bipartite response regulators"/>
    <property type="match status" value="1"/>
</dbReference>
<dbReference type="CDD" id="cd06170">
    <property type="entry name" value="LuxR_C_like"/>
    <property type="match status" value="1"/>
</dbReference>
<keyword evidence="7" id="KW-1185">Reference proteome</keyword>
<evidence type="ECO:0000256" key="2">
    <source>
        <dbReference type="ARBA" id="ARBA00023125"/>
    </source>
</evidence>